<accession>A0A7S0FIA1</accession>
<dbReference type="SUPFAM" id="SSF47473">
    <property type="entry name" value="EF-hand"/>
    <property type="match status" value="1"/>
</dbReference>
<dbReference type="InterPro" id="IPR002048">
    <property type="entry name" value="EF_hand_dom"/>
</dbReference>
<feature type="compositionally biased region" description="Polar residues" evidence="1">
    <location>
        <begin position="666"/>
        <end position="677"/>
    </location>
</feature>
<dbReference type="PANTHER" id="PTHR36395">
    <property type="entry name" value="RING-H2 ZINC FINGER PROTEIN"/>
    <property type="match status" value="1"/>
</dbReference>
<gene>
    <name evidence="3" type="ORF">PBAH0796_LOCUS15363</name>
</gene>
<dbReference type="InterPro" id="IPR011992">
    <property type="entry name" value="EF-hand-dom_pair"/>
</dbReference>
<feature type="region of interest" description="Disordered" evidence="1">
    <location>
        <begin position="657"/>
        <end position="678"/>
    </location>
</feature>
<dbReference type="PROSITE" id="PS50222">
    <property type="entry name" value="EF_HAND_2"/>
    <property type="match status" value="1"/>
</dbReference>
<feature type="region of interest" description="Disordered" evidence="1">
    <location>
        <begin position="1"/>
        <end position="20"/>
    </location>
</feature>
<feature type="domain" description="EF-hand" evidence="2">
    <location>
        <begin position="676"/>
        <end position="711"/>
    </location>
</feature>
<organism evidence="3">
    <name type="scientific">Pyrodinium bahamense</name>
    <dbReference type="NCBI Taxonomy" id="73915"/>
    <lineage>
        <taxon>Eukaryota</taxon>
        <taxon>Sar</taxon>
        <taxon>Alveolata</taxon>
        <taxon>Dinophyceae</taxon>
        <taxon>Gonyaulacales</taxon>
        <taxon>Pyrocystaceae</taxon>
        <taxon>Pyrodinium</taxon>
    </lineage>
</organism>
<dbReference type="PANTHER" id="PTHR36395:SF1">
    <property type="entry name" value="RING-H2 ZINC FINGER PROTEIN"/>
    <property type="match status" value="1"/>
</dbReference>
<evidence type="ECO:0000256" key="1">
    <source>
        <dbReference type="SAM" id="MobiDB-lite"/>
    </source>
</evidence>
<name>A0A7S0FIA1_9DINO</name>
<evidence type="ECO:0000313" key="3">
    <source>
        <dbReference type="EMBL" id="CAD8361402.1"/>
    </source>
</evidence>
<dbReference type="AlphaFoldDB" id="A0A7S0FIA1"/>
<dbReference type="Gene3D" id="1.10.238.10">
    <property type="entry name" value="EF-hand"/>
    <property type="match status" value="1"/>
</dbReference>
<sequence length="760" mass="84980">MEPQEPALPEPLRGGHKLGAAGLQDVPTSGALEAWLGEHGVRAKEWGCRPKGKSVEDLWKEVQLQECGLELWSVASGEVRPVRVVHVLRAKVCSPQSYERSVFVFNSWQQFPDGRTRTRNALLSEKLSVAEMPLEEHLHEVCQRAVQQEEMQRLEEAAFRIGPGYRYPEYDPEYACPIIVADEQYVEHSLEIVRSASYPTLLTLYHLYTVEIVCLGLPSVDFTSLEFNTPDQDGQRKLKYVHGWVWLEWSQIQRYLFEGSELKDSKMKGSFKDAAGLTSWLSQFDLELAAWGTDQWKSTEHLFKQVESGETQLEHWGRHDGVPLLMRVVHVVRLEVQSSDPRLLGKFLLQTWQQEPSGSIRTVNRLMTRTMSTLNLPFDDQRLREEAAKTVQEKLGFLVDAHFRLGSCSPSMLRKLENSCVQILNASFVDHHISVDESPSYKGMCTLYHLYDMHAECQGLPFADFASVTFEASPHPGQESDQSKVRVCQGFRWVTWPLCIDIWQSQAAASHRRQEALTDVCRQQHEVVLATEQAASQLSECLERLAAKARLQGAGEGDPDLLASVRLVEELQDCISDAVVLDHATISTTSLTQALPPSMVSEMGESTIVSKETLETATLRRMKLMQRLAGIHEELATPLDMLPTRSTGSCGSTIATAADARRGSPTRHQSGETSQSMPARVEEAFANADVDGSGTIMESELESILHGLSSSLSPRSIRVALAAANASKERKVNYRDFIRWLYEDGGDVARQDSSGADSIA</sequence>
<dbReference type="EMBL" id="HBEG01025229">
    <property type="protein sequence ID" value="CAD8361402.1"/>
    <property type="molecule type" value="Transcribed_RNA"/>
</dbReference>
<dbReference type="GO" id="GO:0005509">
    <property type="term" value="F:calcium ion binding"/>
    <property type="evidence" value="ECO:0007669"/>
    <property type="project" value="InterPro"/>
</dbReference>
<protein>
    <recommendedName>
        <fullName evidence="2">EF-hand domain-containing protein</fullName>
    </recommendedName>
</protein>
<proteinExistence type="predicted"/>
<reference evidence="3" key="1">
    <citation type="submission" date="2021-01" db="EMBL/GenBank/DDBJ databases">
        <authorList>
            <person name="Corre E."/>
            <person name="Pelletier E."/>
            <person name="Niang G."/>
            <person name="Scheremetjew M."/>
            <person name="Finn R."/>
            <person name="Kale V."/>
            <person name="Holt S."/>
            <person name="Cochrane G."/>
            <person name="Meng A."/>
            <person name="Brown T."/>
            <person name="Cohen L."/>
        </authorList>
    </citation>
    <scope>NUCLEOTIDE SEQUENCE</scope>
    <source>
        <strain evidence="3">Pbaha01</strain>
    </source>
</reference>
<evidence type="ECO:0000259" key="2">
    <source>
        <dbReference type="PROSITE" id="PS50222"/>
    </source>
</evidence>